<name>A0A7X2NU21_9FIRM</name>
<evidence type="ECO:0000313" key="2">
    <source>
        <dbReference type="EMBL" id="MSS59529.1"/>
    </source>
</evidence>
<evidence type="ECO:0000313" key="3">
    <source>
        <dbReference type="Proteomes" id="UP000461880"/>
    </source>
</evidence>
<keyword evidence="1" id="KW-0175">Coiled coil</keyword>
<gene>
    <name evidence="2" type="ORF">FYJ51_11560</name>
</gene>
<dbReference type="Gene3D" id="3.40.50.300">
    <property type="entry name" value="P-loop containing nucleotide triphosphate hydrolases"/>
    <property type="match status" value="1"/>
</dbReference>
<dbReference type="EMBL" id="VUMN01000035">
    <property type="protein sequence ID" value="MSS59529.1"/>
    <property type="molecule type" value="Genomic_DNA"/>
</dbReference>
<organism evidence="2 3">
    <name type="scientific">Stecheria intestinalis</name>
    <dbReference type="NCBI Taxonomy" id="2606630"/>
    <lineage>
        <taxon>Bacteria</taxon>
        <taxon>Bacillati</taxon>
        <taxon>Bacillota</taxon>
        <taxon>Erysipelotrichia</taxon>
        <taxon>Erysipelotrichales</taxon>
        <taxon>Erysipelotrichaceae</taxon>
        <taxon>Stecheria</taxon>
    </lineage>
</organism>
<dbReference type="AlphaFoldDB" id="A0A7X2NU21"/>
<keyword evidence="3" id="KW-1185">Reference proteome</keyword>
<feature type="coiled-coil region" evidence="1">
    <location>
        <begin position="330"/>
        <end position="364"/>
    </location>
</feature>
<reference evidence="2 3" key="1">
    <citation type="submission" date="2019-08" db="EMBL/GenBank/DDBJ databases">
        <title>In-depth cultivation of the pig gut microbiome towards novel bacterial diversity and tailored functional studies.</title>
        <authorList>
            <person name="Wylensek D."/>
            <person name="Hitch T.C.A."/>
            <person name="Clavel T."/>
        </authorList>
    </citation>
    <scope>NUCLEOTIDE SEQUENCE [LARGE SCALE GENOMIC DNA]</scope>
    <source>
        <strain evidence="2 3">Oil+RF-744-GAM-WT-6</strain>
    </source>
</reference>
<comment type="caution">
    <text evidence="2">The sequence shown here is derived from an EMBL/GenBank/DDBJ whole genome shotgun (WGS) entry which is preliminary data.</text>
</comment>
<accession>A0A7X2NU21</accession>
<evidence type="ECO:0000256" key="1">
    <source>
        <dbReference type="SAM" id="Coils"/>
    </source>
</evidence>
<dbReference type="InterPro" id="IPR027417">
    <property type="entry name" value="P-loop_NTPase"/>
</dbReference>
<dbReference type="Proteomes" id="UP000461880">
    <property type="component" value="Unassembled WGS sequence"/>
</dbReference>
<proteinExistence type="predicted"/>
<sequence length="566" mass="65771">MNGMFFKNILVADVQEKTARFVDFKPGLNVITSSDNHVGKSSIVKSLYHTLGAEVNFDARWSKDTKINLVTIDVDGTEYQIARFLKRFAVFKGEELLLLTDSVTKELAPMLGQMFDFSVYLAEKEGNRKVVQAPPVFTFMPYYIDQDKGWSALYNSFEKMDQFSKPERSKSIYFHLGIYTKARIELQAKKNQLKDDIEELKQKENELRVTIKSLSDEVNHLIPAENIDELEKQLRLPKKDIEDLVQRAGRVRNQIQELQTGLQQHEYQLDVISQYQQIKPQIEDETENKKGLHVCPNCGYEFDDELDELVRSNYSQSNEEYLKSQINLIIDNIKKELKTAEDSYVSLMAELKNKEKAYDESQDAYNAYLRYKGLGDTLKKYQLDLAKNHIDQSDKQDEIKEIDKELKKTPDKKEIENDYVSHVKRNIIHFGVWDQAYDKKIKLLSGLQGQGSLTPKIILSQFIGLFQTMDDLKRSIIRFPFVVDSPRNMESSERSSEEILNEIVTIDYLPQIIVATVDYDKFHVCDGGKANKVYLSKQFHVLEKDQYKKHSYTIEGLYDLLRSEDK</sequence>
<protein>
    <submittedName>
        <fullName evidence="2">Uncharacterized protein</fullName>
    </submittedName>
</protein>
<feature type="coiled-coil region" evidence="1">
    <location>
        <begin position="179"/>
        <end position="261"/>
    </location>
</feature>
<dbReference type="RefSeq" id="WP_154505784.1">
    <property type="nucleotide sequence ID" value="NZ_VUMN01000035.1"/>
</dbReference>